<dbReference type="InterPro" id="IPR013783">
    <property type="entry name" value="Ig-like_fold"/>
</dbReference>
<name>A0A0R2ADT2_9LACO</name>
<dbReference type="RefSeq" id="WP_057779536.1">
    <property type="nucleotide sequence ID" value="NZ_AYYY01000043.1"/>
</dbReference>
<keyword evidence="5" id="KW-1185">Reference proteome</keyword>
<dbReference type="PRINTS" id="PR00133">
    <property type="entry name" value="GLHYDRLASE3"/>
</dbReference>
<dbReference type="InterPro" id="IPR026891">
    <property type="entry name" value="Fn3-like"/>
</dbReference>
<dbReference type="Gene3D" id="2.60.40.10">
    <property type="entry name" value="Immunoglobulins"/>
    <property type="match status" value="1"/>
</dbReference>
<dbReference type="SUPFAM" id="SSF52279">
    <property type="entry name" value="Beta-D-glucan exohydrolase, C-terminal domain"/>
    <property type="match status" value="1"/>
</dbReference>
<dbReference type="InterPro" id="IPR002772">
    <property type="entry name" value="Glyco_hydro_3_C"/>
</dbReference>
<proteinExistence type="inferred from homology"/>
<dbReference type="PATRIC" id="fig|1423813.3.peg.2337"/>
<dbReference type="FunFam" id="2.60.40.10:FF:000495">
    <property type="entry name" value="Periplasmic beta-glucosidase"/>
    <property type="match status" value="1"/>
</dbReference>
<accession>A0A0R2ADT2</accession>
<evidence type="ECO:0000313" key="4">
    <source>
        <dbReference type="EMBL" id="KRM61075.1"/>
    </source>
</evidence>
<dbReference type="GO" id="GO:0009251">
    <property type="term" value="P:glucan catabolic process"/>
    <property type="evidence" value="ECO:0007669"/>
    <property type="project" value="TreeGrafter"/>
</dbReference>
<protein>
    <submittedName>
        <fullName evidence="4">Beta-glucosidase</fullName>
    </submittedName>
</protein>
<dbReference type="PANTHER" id="PTHR42715:SF3">
    <property type="entry name" value="BETA-GLUCOSIDASE B-RELATED"/>
    <property type="match status" value="1"/>
</dbReference>
<dbReference type="Pfam" id="PF00933">
    <property type="entry name" value="Glyco_hydro_3"/>
    <property type="match status" value="1"/>
</dbReference>
<dbReference type="AlphaFoldDB" id="A0A0R2ADT2"/>
<feature type="domain" description="Fibronectin type III-like" evidence="3">
    <location>
        <begin position="607"/>
        <end position="677"/>
    </location>
</feature>
<dbReference type="Proteomes" id="UP000051733">
    <property type="component" value="Unassembled WGS sequence"/>
</dbReference>
<dbReference type="SUPFAM" id="SSF51445">
    <property type="entry name" value="(Trans)glycosidases"/>
    <property type="match status" value="1"/>
</dbReference>
<dbReference type="InterPro" id="IPR017853">
    <property type="entry name" value="GH"/>
</dbReference>
<sequence length="690" mass="75335">MLGKEYRSQYTKQAQEMVSQMSLEEKVHLMSGRDDTLLSGKERYNQKPYQSAGNERLGLPNVKFIDGPRGVVAGNATAFPVSMARGATFDPDLEEQVGEAIGAEVRASGGNLFAGVCMNMPYNPGWGRSQEVYGEDNFALGKMASSLITGVQKQHVMACVKHFAFNSMENARFKVNVTASKRTEREQYLSHFKDAVDAGAASIMSSYNHYNGKYAGHSDYLLNKVLKEEWGFDGFVMSDFIWGVNDTVEAANGGQDMEMMRTKYFGPALVAAVKRGDVAEDTIDKAALRIVRTVLAFEDGAPTFSKEVIAGPEHVKLARRVAQEAITLMKNKNSVLPLVAKKAQKILVVGKLAQSDNIGDHGSSRVYPTTTVSPLEGITEAFENSKVSYDDGTDIEATKLAAETADVVIFVVGYNFDDEGEYVSNDQSDEALLNGNEGSAGSSTGFAKGGDRQTLNLHQADIDLINTVGPVNTNSVVVLIGGNTILTHAWQDSVSAILDAYYPGMEGGHALADVLSGDVNPSGKLPFAIPVDEKYLPTIDWESTEIEYGYLHGYNKLETEGHETDFAFGSGLSYTTFEIKNVKFKRDGDQLIATASVKNTGHCDGAEVVQLYVGYDQSTLDHPHKELKGFQRIELKAGEMKTVEITVPLEKLAYFDESQNTFVVEKMDYDCYLGNSSADAESNHETVTIR</sequence>
<dbReference type="SMART" id="SM01217">
    <property type="entry name" value="Fn3_like"/>
    <property type="match status" value="1"/>
</dbReference>
<dbReference type="InterPro" id="IPR050288">
    <property type="entry name" value="Cellulose_deg_GH3"/>
</dbReference>
<dbReference type="Pfam" id="PF01915">
    <property type="entry name" value="Glyco_hydro_3_C"/>
    <property type="match status" value="1"/>
</dbReference>
<comment type="similarity">
    <text evidence="1">Belongs to the glycosyl hydrolase 3 family.</text>
</comment>
<dbReference type="OrthoDB" id="9805821at2"/>
<organism evidence="4 5">
    <name type="scientific">Paucilactobacillus vaccinostercus DSM 20634</name>
    <dbReference type="NCBI Taxonomy" id="1423813"/>
    <lineage>
        <taxon>Bacteria</taxon>
        <taxon>Bacillati</taxon>
        <taxon>Bacillota</taxon>
        <taxon>Bacilli</taxon>
        <taxon>Lactobacillales</taxon>
        <taxon>Lactobacillaceae</taxon>
        <taxon>Paucilactobacillus</taxon>
    </lineage>
</organism>
<dbReference type="InterPro" id="IPR001764">
    <property type="entry name" value="Glyco_hydro_3_N"/>
</dbReference>
<dbReference type="STRING" id="1423813.FC26_GL002293"/>
<comment type="caution">
    <text evidence="4">The sequence shown here is derived from an EMBL/GenBank/DDBJ whole genome shotgun (WGS) entry which is preliminary data.</text>
</comment>
<dbReference type="EMBL" id="AYYY01000043">
    <property type="protein sequence ID" value="KRM61075.1"/>
    <property type="molecule type" value="Genomic_DNA"/>
</dbReference>
<dbReference type="Gene3D" id="3.40.50.1700">
    <property type="entry name" value="Glycoside hydrolase family 3 C-terminal domain"/>
    <property type="match status" value="1"/>
</dbReference>
<dbReference type="PANTHER" id="PTHR42715">
    <property type="entry name" value="BETA-GLUCOSIDASE"/>
    <property type="match status" value="1"/>
</dbReference>
<dbReference type="InterPro" id="IPR036881">
    <property type="entry name" value="Glyco_hydro_3_C_sf"/>
</dbReference>
<reference evidence="4 5" key="1">
    <citation type="journal article" date="2015" name="Genome Announc.">
        <title>Expanding the biotechnology potential of lactobacilli through comparative genomics of 213 strains and associated genera.</title>
        <authorList>
            <person name="Sun Z."/>
            <person name="Harris H.M."/>
            <person name="McCann A."/>
            <person name="Guo C."/>
            <person name="Argimon S."/>
            <person name="Zhang W."/>
            <person name="Yang X."/>
            <person name="Jeffery I.B."/>
            <person name="Cooney J.C."/>
            <person name="Kagawa T.F."/>
            <person name="Liu W."/>
            <person name="Song Y."/>
            <person name="Salvetti E."/>
            <person name="Wrobel A."/>
            <person name="Rasinkangas P."/>
            <person name="Parkhill J."/>
            <person name="Rea M.C."/>
            <person name="O'Sullivan O."/>
            <person name="Ritari J."/>
            <person name="Douillard F.P."/>
            <person name="Paul Ross R."/>
            <person name="Yang R."/>
            <person name="Briner A.E."/>
            <person name="Felis G.E."/>
            <person name="de Vos W.M."/>
            <person name="Barrangou R."/>
            <person name="Klaenhammer T.R."/>
            <person name="Caufield P.W."/>
            <person name="Cui Y."/>
            <person name="Zhang H."/>
            <person name="O'Toole P.W."/>
        </authorList>
    </citation>
    <scope>NUCLEOTIDE SEQUENCE [LARGE SCALE GENOMIC DNA]</scope>
    <source>
        <strain evidence="4 5">DSM 20634</strain>
    </source>
</reference>
<evidence type="ECO:0000259" key="3">
    <source>
        <dbReference type="SMART" id="SM01217"/>
    </source>
</evidence>
<dbReference type="GO" id="GO:0008422">
    <property type="term" value="F:beta-glucosidase activity"/>
    <property type="evidence" value="ECO:0007669"/>
    <property type="project" value="UniProtKB-ARBA"/>
</dbReference>
<gene>
    <name evidence="4" type="ORF">FC26_GL002293</name>
</gene>
<evidence type="ECO:0000256" key="1">
    <source>
        <dbReference type="ARBA" id="ARBA00005336"/>
    </source>
</evidence>
<keyword evidence="2" id="KW-0378">Hydrolase</keyword>
<dbReference type="Pfam" id="PF14310">
    <property type="entry name" value="Fn3-like"/>
    <property type="match status" value="1"/>
</dbReference>
<dbReference type="InterPro" id="IPR036962">
    <property type="entry name" value="Glyco_hydro_3_N_sf"/>
</dbReference>
<dbReference type="Gene3D" id="3.20.20.300">
    <property type="entry name" value="Glycoside hydrolase, family 3, N-terminal domain"/>
    <property type="match status" value="1"/>
</dbReference>
<evidence type="ECO:0000256" key="2">
    <source>
        <dbReference type="ARBA" id="ARBA00022801"/>
    </source>
</evidence>
<evidence type="ECO:0000313" key="5">
    <source>
        <dbReference type="Proteomes" id="UP000051733"/>
    </source>
</evidence>